<dbReference type="Pfam" id="PF02355">
    <property type="entry name" value="SecD_SecF_C"/>
    <property type="match status" value="1"/>
</dbReference>
<sequence>LVLFIGLLAGTYSSMCIAGQLLVVWEKKEWGRLLSFAK</sequence>
<reference evidence="3" key="1">
    <citation type="journal article" date="2014" name="Front. Microbiol.">
        <title>High frequency of phylogenetically diverse reductive dehalogenase-homologous genes in deep subseafloor sedimentary metagenomes.</title>
        <authorList>
            <person name="Kawai M."/>
            <person name="Futagami T."/>
            <person name="Toyoda A."/>
            <person name="Takaki Y."/>
            <person name="Nishi S."/>
            <person name="Hori S."/>
            <person name="Arai W."/>
            <person name="Tsubouchi T."/>
            <person name="Morono Y."/>
            <person name="Uchiyama I."/>
            <person name="Ito T."/>
            <person name="Fujiyama A."/>
            <person name="Inagaki F."/>
            <person name="Takami H."/>
        </authorList>
    </citation>
    <scope>NUCLEOTIDE SEQUENCE</scope>
    <source>
        <strain evidence="3">Expedition CK06-06</strain>
    </source>
</reference>
<accession>X1N8J0</accession>
<keyword evidence="1" id="KW-0472">Membrane</keyword>
<comment type="caution">
    <text evidence="3">The sequence shown here is derived from an EMBL/GenBank/DDBJ whole genome shotgun (WGS) entry which is preliminary data.</text>
</comment>
<proteinExistence type="predicted"/>
<feature type="non-terminal residue" evidence="3">
    <location>
        <position position="1"/>
    </location>
</feature>
<dbReference type="InterPro" id="IPR048634">
    <property type="entry name" value="SecD_SecF_C"/>
</dbReference>
<protein>
    <recommendedName>
        <fullName evidence="2">Protein export membrane protein SecD/SecF C-terminal domain-containing protein</fullName>
    </recommendedName>
</protein>
<evidence type="ECO:0000256" key="1">
    <source>
        <dbReference type="SAM" id="Phobius"/>
    </source>
</evidence>
<keyword evidence="1" id="KW-1133">Transmembrane helix</keyword>
<gene>
    <name evidence="3" type="ORF">S06H3_25661</name>
</gene>
<name>X1N8J0_9ZZZZ</name>
<feature type="domain" description="Protein export membrane protein SecD/SecF C-terminal" evidence="2">
    <location>
        <begin position="1"/>
        <end position="27"/>
    </location>
</feature>
<organism evidence="3">
    <name type="scientific">marine sediment metagenome</name>
    <dbReference type="NCBI Taxonomy" id="412755"/>
    <lineage>
        <taxon>unclassified sequences</taxon>
        <taxon>metagenomes</taxon>
        <taxon>ecological metagenomes</taxon>
    </lineage>
</organism>
<feature type="transmembrane region" description="Helical" evidence="1">
    <location>
        <begin position="6"/>
        <end position="25"/>
    </location>
</feature>
<evidence type="ECO:0000259" key="2">
    <source>
        <dbReference type="Pfam" id="PF02355"/>
    </source>
</evidence>
<keyword evidence="1" id="KW-0812">Transmembrane</keyword>
<dbReference type="EMBL" id="BARV01014788">
    <property type="protein sequence ID" value="GAI23175.1"/>
    <property type="molecule type" value="Genomic_DNA"/>
</dbReference>
<evidence type="ECO:0000313" key="3">
    <source>
        <dbReference type="EMBL" id="GAI23175.1"/>
    </source>
</evidence>
<dbReference type="AlphaFoldDB" id="X1N8J0"/>